<comment type="caution">
    <text evidence="3">The sequence shown here is derived from an EMBL/GenBank/DDBJ whole genome shotgun (WGS) entry which is preliminary data.</text>
</comment>
<name>A0ABV1N6H2_9GAMM</name>
<feature type="transmembrane region" description="Helical" evidence="1">
    <location>
        <begin position="267"/>
        <end position="295"/>
    </location>
</feature>
<evidence type="ECO:0000256" key="2">
    <source>
        <dbReference type="SAM" id="SignalP"/>
    </source>
</evidence>
<sequence length="331" mass="36121">MRRLLLALLMVVTTSLPTLVSAHALDPGYLNLASLDQDRWRVTWRVPDVSGRPMPIAARLPASCSYEPPPPIFDGRAWTSAWVAHCTNGLAGGRIEIAGLERTRTDVLVRYELTPGKTQTHRLTAAETAFTVSGEAGVLEILSSYIGLGVTHILEGIDHLLFVFALLLLIRDRRRLFWAVTAFTLAHSITLVAATLGWLSLPSPPVEALIALSIVFLAYELTLPPEARDPLAQRFPWIVAFAFGLIHGLGFAGALRDIGLPEGDIPLALFAFNIGVELGQLLFIGVLLGIGVAVRRLYPAIRRQATWLMRGSSYAIGSLAAFWVIERIASF</sequence>
<evidence type="ECO:0000313" key="3">
    <source>
        <dbReference type="EMBL" id="MEQ6889016.1"/>
    </source>
</evidence>
<dbReference type="RefSeq" id="WP_349758546.1">
    <property type="nucleotide sequence ID" value="NZ_JBEGCI010000007.1"/>
</dbReference>
<keyword evidence="1" id="KW-0472">Membrane</keyword>
<feature type="chain" id="PRO_5045767539" evidence="2">
    <location>
        <begin position="25"/>
        <end position="331"/>
    </location>
</feature>
<feature type="transmembrane region" description="Helical" evidence="1">
    <location>
        <begin position="176"/>
        <end position="199"/>
    </location>
</feature>
<accession>A0ABV1N6H2</accession>
<keyword evidence="1" id="KW-0812">Transmembrane</keyword>
<dbReference type="InterPro" id="IPR032809">
    <property type="entry name" value="Put_HupE_UreJ"/>
</dbReference>
<dbReference type="Proteomes" id="UP001472978">
    <property type="component" value="Unassembled WGS sequence"/>
</dbReference>
<evidence type="ECO:0000313" key="4">
    <source>
        <dbReference type="Proteomes" id="UP001472978"/>
    </source>
</evidence>
<feature type="signal peptide" evidence="2">
    <location>
        <begin position="1"/>
        <end position="24"/>
    </location>
</feature>
<reference evidence="3 4" key="1">
    <citation type="submission" date="2024-05" db="EMBL/GenBank/DDBJ databases">
        <title>Halomonas sp. CS7 16S ribosomal RNA gene Genome sequencing and assembly.</title>
        <authorList>
            <person name="Yook S."/>
        </authorList>
    </citation>
    <scope>NUCLEOTIDE SEQUENCE [LARGE SCALE GENOMIC DNA]</scope>
    <source>
        <strain evidence="3 4">CS7</strain>
    </source>
</reference>
<keyword evidence="2" id="KW-0732">Signal</keyword>
<keyword evidence="1" id="KW-1133">Transmembrane helix</keyword>
<protein>
    <submittedName>
        <fullName evidence="3">HupE/UreJ family protein</fullName>
    </submittedName>
</protein>
<dbReference type="EMBL" id="JBEGCI010000007">
    <property type="protein sequence ID" value="MEQ6889016.1"/>
    <property type="molecule type" value="Genomic_DNA"/>
</dbReference>
<keyword evidence="4" id="KW-1185">Reference proteome</keyword>
<feature type="transmembrane region" description="Helical" evidence="1">
    <location>
        <begin position="307"/>
        <end position="325"/>
    </location>
</feature>
<feature type="transmembrane region" description="Helical" evidence="1">
    <location>
        <begin position="145"/>
        <end position="169"/>
    </location>
</feature>
<gene>
    <name evidence="3" type="ORF">ABE957_10055</name>
</gene>
<feature type="transmembrane region" description="Helical" evidence="1">
    <location>
        <begin position="205"/>
        <end position="223"/>
    </location>
</feature>
<proteinExistence type="predicted"/>
<organism evidence="3 4">
    <name type="scientific">Halomonas pelophila</name>
    <dbReference type="NCBI Taxonomy" id="3151122"/>
    <lineage>
        <taxon>Bacteria</taxon>
        <taxon>Pseudomonadati</taxon>
        <taxon>Pseudomonadota</taxon>
        <taxon>Gammaproteobacteria</taxon>
        <taxon>Oceanospirillales</taxon>
        <taxon>Halomonadaceae</taxon>
        <taxon>Halomonas</taxon>
    </lineage>
</organism>
<evidence type="ECO:0000256" key="1">
    <source>
        <dbReference type="SAM" id="Phobius"/>
    </source>
</evidence>
<dbReference type="Pfam" id="PF13795">
    <property type="entry name" value="HupE_UreJ_2"/>
    <property type="match status" value="1"/>
</dbReference>
<feature type="transmembrane region" description="Helical" evidence="1">
    <location>
        <begin position="235"/>
        <end position="255"/>
    </location>
</feature>